<dbReference type="AlphaFoldDB" id="A0A183TWI3"/>
<proteinExistence type="predicted"/>
<evidence type="ECO:0000313" key="1">
    <source>
        <dbReference type="EMBL" id="VDM24526.1"/>
    </source>
</evidence>
<name>A0A183TWI3_TOXCA</name>
<dbReference type="Proteomes" id="UP000050794">
    <property type="component" value="Unassembled WGS sequence"/>
</dbReference>
<gene>
    <name evidence="1" type="ORF">TCNE_LOCUS603</name>
</gene>
<evidence type="ECO:0000313" key="2">
    <source>
        <dbReference type="Proteomes" id="UP000050794"/>
    </source>
</evidence>
<reference evidence="3" key="1">
    <citation type="submission" date="2016-06" db="UniProtKB">
        <authorList>
            <consortium name="WormBaseParasite"/>
        </authorList>
    </citation>
    <scope>IDENTIFICATION</scope>
</reference>
<organism evidence="2 3">
    <name type="scientific">Toxocara canis</name>
    <name type="common">Canine roundworm</name>
    <dbReference type="NCBI Taxonomy" id="6265"/>
    <lineage>
        <taxon>Eukaryota</taxon>
        <taxon>Metazoa</taxon>
        <taxon>Ecdysozoa</taxon>
        <taxon>Nematoda</taxon>
        <taxon>Chromadorea</taxon>
        <taxon>Rhabditida</taxon>
        <taxon>Spirurina</taxon>
        <taxon>Ascaridomorpha</taxon>
        <taxon>Ascaridoidea</taxon>
        <taxon>Toxocaridae</taxon>
        <taxon>Toxocara</taxon>
    </lineage>
</organism>
<dbReference type="EMBL" id="UYWY01000301">
    <property type="protein sequence ID" value="VDM24526.1"/>
    <property type="molecule type" value="Genomic_DNA"/>
</dbReference>
<dbReference type="WBParaSite" id="TCNE_0000060201-mRNA-1">
    <property type="protein sequence ID" value="TCNE_0000060201-mRNA-1"/>
    <property type="gene ID" value="TCNE_0000060201"/>
</dbReference>
<protein>
    <submittedName>
        <fullName evidence="3">OrfB_Zn_ribbon domain-containing protein</fullName>
    </submittedName>
</protein>
<evidence type="ECO:0000313" key="3">
    <source>
        <dbReference type="WBParaSite" id="TCNE_0000060201-mRNA-1"/>
    </source>
</evidence>
<keyword evidence="2" id="KW-1185">Reference proteome</keyword>
<sequence>MSFEVVQGGYKCPRCGGRELVGLNTTNAMKHLQARRGAEYAKLVKVLSHRKQPECPIDNAGRVVADVGKVA</sequence>
<reference evidence="1 2" key="2">
    <citation type="submission" date="2018-11" db="EMBL/GenBank/DDBJ databases">
        <authorList>
            <consortium name="Pathogen Informatics"/>
        </authorList>
    </citation>
    <scope>NUCLEOTIDE SEQUENCE [LARGE SCALE GENOMIC DNA]</scope>
</reference>
<accession>A0A183TWI3</accession>